<feature type="region of interest" description="Disordered" evidence="8">
    <location>
        <begin position="55"/>
        <end position="84"/>
    </location>
</feature>
<evidence type="ECO:0000256" key="4">
    <source>
        <dbReference type="ARBA" id="ARBA00022728"/>
    </source>
</evidence>
<comment type="similarity">
    <text evidence="2">Belongs to the CWC25 family.</text>
</comment>
<evidence type="ECO:0000313" key="11">
    <source>
        <dbReference type="Proteomes" id="UP000698800"/>
    </source>
</evidence>
<dbReference type="InterPro" id="IPR022209">
    <property type="entry name" value="CWC25"/>
</dbReference>
<dbReference type="EMBL" id="JAGHQL010000266">
    <property type="protein sequence ID" value="KAH0534157.1"/>
    <property type="molecule type" value="Genomic_DNA"/>
</dbReference>
<reference evidence="10" key="1">
    <citation type="submission" date="2021-03" db="EMBL/GenBank/DDBJ databases">
        <title>Comparative genomics and phylogenomic investigation of the class Geoglossomycetes provide insights into ecological specialization and systematics.</title>
        <authorList>
            <person name="Melie T."/>
            <person name="Pirro S."/>
            <person name="Miller A.N."/>
            <person name="Quandt A."/>
        </authorList>
    </citation>
    <scope>NUCLEOTIDE SEQUENCE</scope>
    <source>
        <strain evidence="10">GBOQ0MN5Z8</strain>
    </source>
</reference>
<proteinExistence type="inferred from homology"/>
<feature type="region of interest" description="Disordered" evidence="8">
    <location>
        <begin position="164"/>
        <end position="359"/>
    </location>
</feature>
<evidence type="ECO:0000313" key="10">
    <source>
        <dbReference type="EMBL" id="KAH0534157.1"/>
    </source>
</evidence>
<evidence type="ECO:0000256" key="6">
    <source>
        <dbReference type="ARBA" id="ARBA00023187"/>
    </source>
</evidence>
<evidence type="ECO:0000256" key="7">
    <source>
        <dbReference type="ARBA" id="ARBA00023242"/>
    </source>
</evidence>
<dbReference type="Pfam" id="PF12542">
    <property type="entry name" value="CWC25"/>
    <property type="match status" value="1"/>
</dbReference>
<accession>A0A9P8I3R4</accession>
<dbReference type="Proteomes" id="UP000698800">
    <property type="component" value="Unassembled WGS sequence"/>
</dbReference>
<evidence type="ECO:0000256" key="2">
    <source>
        <dbReference type="ARBA" id="ARBA00006695"/>
    </source>
</evidence>
<dbReference type="GO" id="GO:0005684">
    <property type="term" value="C:U2-type spliceosomal complex"/>
    <property type="evidence" value="ECO:0007669"/>
    <property type="project" value="TreeGrafter"/>
</dbReference>
<feature type="domain" description="CBF1-interacting co-repressor CIR N-terminal" evidence="9">
    <location>
        <begin position="10"/>
        <end position="46"/>
    </location>
</feature>
<comment type="caution">
    <text evidence="10">The sequence shown here is derived from an EMBL/GenBank/DDBJ whole genome shotgun (WGS) entry which is preliminary data.</text>
</comment>
<feature type="compositionally biased region" description="Basic and acidic residues" evidence="8">
    <location>
        <begin position="190"/>
        <end position="206"/>
    </location>
</feature>
<feature type="compositionally biased region" description="Basic and acidic residues" evidence="8">
    <location>
        <begin position="169"/>
        <end position="182"/>
    </location>
</feature>
<evidence type="ECO:0000259" key="9">
    <source>
        <dbReference type="SMART" id="SM01083"/>
    </source>
</evidence>
<dbReference type="SMART" id="SM01083">
    <property type="entry name" value="Cir_N"/>
    <property type="match status" value="1"/>
</dbReference>
<keyword evidence="6" id="KW-0508">mRNA splicing</keyword>
<comment type="subcellular location">
    <subcellularLocation>
        <location evidence="1">Nucleus</location>
    </subcellularLocation>
</comment>
<keyword evidence="11" id="KW-1185">Reference proteome</keyword>
<sequence length="424" mass="49116">MGGDLNLKKSWHPAIRSNQKRVWEEEKRALEERKRTDQMIKERQEERQIQELQQMQEAAGGKKRIDRVDWMYSGPSSGQAGTTEEMEGYLLGKRRIDGLIKGTEHKKLEKTASQDSFMALQNANTLKDTAAKIREDPMLAIKRQEQAAYEAMMNDPVKRRQLLKAIGGDVEKEAKKGKEKELKQRKRRHHGDEDRRKHQRSRRDTDGMNGRSGRHHGRRRSDSYSSRSRSRSPPRRASGPARYFDSHEDRYRYRSPRRSPPLAEQRHTRRGRSRSASPDTSHRRRRSSPAENNTSRDMRSPVRRNGYMEGNDYTSRRSTEISRSGNARRHGMPIEGEEAERARKLAAMQSDASQLDVDRGKRLAAMAEREWAEREAEDAARLKSSKLGGKGDFIVGLNRKAGDLDLAERVRRGRSGMQREREEY</sequence>
<gene>
    <name evidence="10" type="ORF">FGG08_007248</name>
</gene>
<dbReference type="Pfam" id="PF10197">
    <property type="entry name" value="Cir_N"/>
    <property type="match status" value="1"/>
</dbReference>
<evidence type="ECO:0000256" key="8">
    <source>
        <dbReference type="SAM" id="MobiDB-lite"/>
    </source>
</evidence>
<evidence type="ECO:0000256" key="5">
    <source>
        <dbReference type="ARBA" id="ARBA00023054"/>
    </source>
</evidence>
<keyword evidence="5" id="KW-0175">Coiled coil</keyword>
<name>A0A9P8I3R4_9PEZI</name>
<dbReference type="GO" id="GO:0000398">
    <property type="term" value="P:mRNA splicing, via spliceosome"/>
    <property type="evidence" value="ECO:0007669"/>
    <property type="project" value="TreeGrafter"/>
</dbReference>
<keyword evidence="4" id="KW-0747">Spliceosome</keyword>
<dbReference type="AlphaFoldDB" id="A0A9P8I3R4"/>
<dbReference type="InterPro" id="IPR051376">
    <property type="entry name" value="CWC25_splicing_factor"/>
</dbReference>
<evidence type="ECO:0000256" key="1">
    <source>
        <dbReference type="ARBA" id="ARBA00004123"/>
    </source>
</evidence>
<feature type="region of interest" description="Disordered" evidence="8">
    <location>
        <begin position="1"/>
        <end position="22"/>
    </location>
</feature>
<organism evidence="10 11">
    <name type="scientific">Glutinoglossum americanum</name>
    <dbReference type="NCBI Taxonomy" id="1670608"/>
    <lineage>
        <taxon>Eukaryota</taxon>
        <taxon>Fungi</taxon>
        <taxon>Dikarya</taxon>
        <taxon>Ascomycota</taxon>
        <taxon>Pezizomycotina</taxon>
        <taxon>Geoglossomycetes</taxon>
        <taxon>Geoglossales</taxon>
        <taxon>Geoglossaceae</taxon>
        <taxon>Glutinoglossum</taxon>
    </lineage>
</organism>
<dbReference type="PANTHER" id="PTHR16196">
    <property type="entry name" value="CELL CYCLE CONTROL PROTEIN CWF25"/>
    <property type="match status" value="1"/>
</dbReference>
<keyword evidence="7" id="KW-0539">Nucleus</keyword>
<protein>
    <recommendedName>
        <fullName evidence="9">CBF1-interacting co-repressor CIR N-terminal domain-containing protein</fullName>
    </recommendedName>
</protein>
<dbReference type="InterPro" id="IPR019339">
    <property type="entry name" value="CIR_N_dom"/>
</dbReference>
<dbReference type="OrthoDB" id="21123at2759"/>
<evidence type="ECO:0000256" key="3">
    <source>
        <dbReference type="ARBA" id="ARBA00022664"/>
    </source>
</evidence>
<keyword evidence="3" id="KW-0507">mRNA processing</keyword>
<dbReference type="PANTHER" id="PTHR16196:SF0">
    <property type="entry name" value="PRE-MRNA-SPLICING FACTOR CWC25 HOMOLOG"/>
    <property type="match status" value="1"/>
</dbReference>